<reference evidence="1" key="1">
    <citation type="submission" date="2023-02" db="EMBL/GenBank/DDBJ databases">
        <title>Description of Roseinatronobacter alkalisoli sp. nov., an alkaliphilic bacerium isolated from soda soil.</title>
        <authorList>
            <person name="Wei W."/>
        </authorList>
    </citation>
    <scope>NUCLEOTIDE SEQUENCE</scope>
    <source>
        <strain evidence="1">HJB301</strain>
    </source>
</reference>
<evidence type="ECO:0008006" key="3">
    <source>
        <dbReference type="Google" id="ProtNLM"/>
    </source>
</evidence>
<proteinExistence type="predicted"/>
<protein>
    <recommendedName>
        <fullName evidence="3">PD(D/E)XK endonuclease domain-containing protein</fullName>
    </recommendedName>
</protein>
<dbReference type="RefSeq" id="WP_274350447.1">
    <property type="nucleotide sequence ID" value="NZ_JAQZSM010000001.1"/>
</dbReference>
<dbReference type="Proteomes" id="UP001431784">
    <property type="component" value="Unassembled WGS sequence"/>
</dbReference>
<evidence type="ECO:0000313" key="1">
    <source>
        <dbReference type="EMBL" id="MDD7969928.1"/>
    </source>
</evidence>
<name>A0ABT5T478_9RHOB</name>
<keyword evidence="2" id="KW-1185">Reference proteome</keyword>
<sequence>MKQQMTGNAGLFHVAWELTRRGWNVMPTVRNSRGADLYAAPVDDEEAVIAIQSKALSRRASVPLGLDLERLRSRWWIITLGANSDDPVCFVLTLDEVKLLATRDKGKHRAYWLEAKHYDNPEFREAWHRLAEPTSEFDRVQKPEAG</sequence>
<accession>A0ABT5T478</accession>
<dbReference type="Gene3D" id="3.40.1350.10">
    <property type="match status" value="1"/>
</dbReference>
<organism evidence="1 2">
    <name type="scientific">Roseinatronobacter alkalisoli</name>
    <dbReference type="NCBI Taxonomy" id="3028235"/>
    <lineage>
        <taxon>Bacteria</taxon>
        <taxon>Pseudomonadati</taxon>
        <taxon>Pseudomonadota</taxon>
        <taxon>Alphaproteobacteria</taxon>
        <taxon>Rhodobacterales</taxon>
        <taxon>Paracoccaceae</taxon>
        <taxon>Roseinatronobacter</taxon>
    </lineage>
</organism>
<gene>
    <name evidence="1" type="ORF">PUT78_02350</name>
</gene>
<evidence type="ECO:0000313" key="2">
    <source>
        <dbReference type="Proteomes" id="UP001431784"/>
    </source>
</evidence>
<comment type="caution">
    <text evidence="1">The sequence shown here is derived from an EMBL/GenBank/DDBJ whole genome shotgun (WGS) entry which is preliminary data.</text>
</comment>
<dbReference type="EMBL" id="JAQZSM010000001">
    <property type="protein sequence ID" value="MDD7969928.1"/>
    <property type="molecule type" value="Genomic_DNA"/>
</dbReference>
<dbReference type="InterPro" id="IPR011856">
    <property type="entry name" value="tRNA_endonuc-like_dom_sf"/>
</dbReference>